<dbReference type="SMART" id="SM00332">
    <property type="entry name" value="PP2Cc"/>
    <property type="match status" value="1"/>
</dbReference>
<evidence type="ECO:0000256" key="3">
    <source>
        <dbReference type="ARBA" id="ARBA00022912"/>
    </source>
</evidence>
<evidence type="ECO:0000259" key="5">
    <source>
        <dbReference type="PROSITE" id="PS51746"/>
    </source>
</evidence>
<dbReference type="InterPro" id="IPR001932">
    <property type="entry name" value="PPM-type_phosphatase-like_dom"/>
</dbReference>
<feature type="domain" description="PPM-type phosphatase" evidence="5">
    <location>
        <begin position="67"/>
        <end position="291"/>
    </location>
</feature>
<dbReference type="SMART" id="SM00331">
    <property type="entry name" value="PP2C_SIG"/>
    <property type="match status" value="1"/>
</dbReference>
<evidence type="ECO:0000313" key="7">
    <source>
        <dbReference type="Proteomes" id="UP000242913"/>
    </source>
</evidence>
<dbReference type="Gene3D" id="3.60.40.10">
    <property type="entry name" value="PPM-type phosphatase domain"/>
    <property type="match status" value="1"/>
</dbReference>
<dbReference type="Pfam" id="PF00481">
    <property type="entry name" value="PP2C"/>
    <property type="match status" value="1"/>
</dbReference>
<dbReference type="CDD" id="cd00143">
    <property type="entry name" value="PP2Cc"/>
    <property type="match status" value="1"/>
</dbReference>
<protein>
    <recommendedName>
        <fullName evidence="4">Protein phosphatase</fullName>
        <ecNumber evidence="4">3.1.3.16</ecNumber>
    </recommendedName>
</protein>
<dbReference type="EMBL" id="KZ270270">
    <property type="protein sequence ID" value="OZC06005.1"/>
    <property type="molecule type" value="Genomic_DNA"/>
</dbReference>
<name>A0A238BN04_9BILA</name>
<keyword evidence="4" id="KW-0479">Metal-binding</keyword>
<proteinExistence type="inferred from homology"/>
<dbReference type="GO" id="GO:0046872">
    <property type="term" value="F:metal ion binding"/>
    <property type="evidence" value="ECO:0007669"/>
    <property type="project" value="UniProtKB-UniRule"/>
</dbReference>
<evidence type="ECO:0000256" key="4">
    <source>
        <dbReference type="RuleBase" id="RU366020"/>
    </source>
</evidence>
<dbReference type="EC" id="3.1.3.16" evidence="4"/>
<gene>
    <name evidence="6" type="ORF">X798_07014</name>
</gene>
<evidence type="ECO:0000256" key="1">
    <source>
        <dbReference type="ARBA" id="ARBA00001946"/>
    </source>
</evidence>
<organism evidence="6 7">
    <name type="scientific">Onchocerca flexuosa</name>
    <dbReference type="NCBI Taxonomy" id="387005"/>
    <lineage>
        <taxon>Eukaryota</taxon>
        <taxon>Metazoa</taxon>
        <taxon>Ecdysozoa</taxon>
        <taxon>Nematoda</taxon>
        <taxon>Chromadorea</taxon>
        <taxon>Rhabditida</taxon>
        <taxon>Spirurina</taxon>
        <taxon>Spiruromorpha</taxon>
        <taxon>Filarioidea</taxon>
        <taxon>Onchocercidae</taxon>
        <taxon>Onchocerca</taxon>
    </lineage>
</organism>
<comment type="cofactor">
    <cofactor evidence="4">
        <name>Mn(2+)</name>
        <dbReference type="ChEBI" id="CHEBI:29035"/>
    </cofactor>
</comment>
<keyword evidence="7" id="KW-1185">Reference proteome</keyword>
<comment type="catalytic activity">
    <reaction evidence="4">
        <text>O-phospho-L-threonyl-[protein] + H2O = L-threonyl-[protein] + phosphate</text>
        <dbReference type="Rhea" id="RHEA:47004"/>
        <dbReference type="Rhea" id="RHEA-COMP:11060"/>
        <dbReference type="Rhea" id="RHEA-COMP:11605"/>
        <dbReference type="ChEBI" id="CHEBI:15377"/>
        <dbReference type="ChEBI" id="CHEBI:30013"/>
        <dbReference type="ChEBI" id="CHEBI:43474"/>
        <dbReference type="ChEBI" id="CHEBI:61977"/>
        <dbReference type="EC" id="3.1.3.16"/>
    </reaction>
</comment>
<dbReference type="InterPro" id="IPR039123">
    <property type="entry name" value="PPTC7"/>
</dbReference>
<dbReference type="GO" id="GO:0005739">
    <property type="term" value="C:mitochondrion"/>
    <property type="evidence" value="ECO:0007669"/>
    <property type="project" value="TreeGrafter"/>
</dbReference>
<comment type="catalytic activity">
    <reaction evidence="4">
        <text>O-phospho-L-seryl-[protein] + H2O = L-seryl-[protein] + phosphate</text>
        <dbReference type="Rhea" id="RHEA:20629"/>
        <dbReference type="Rhea" id="RHEA-COMP:9863"/>
        <dbReference type="Rhea" id="RHEA-COMP:11604"/>
        <dbReference type="ChEBI" id="CHEBI:15377"/>
        <dbReference type="ChEBI" id="CHEBI:29999"/>
        <dbReference type="ChEBI" id="CHEBI:43474"/>
        <dbReference type="ChEBI" id="CHEBI:83421"/>
        <dbReference type="EC" id="3.1.3.16"/>
    </reaction>
</comment>
<comment type="cofactor">
    <cofactor evidence="1 4">
        <name>Mg(2+)</name>
        <dbReference type="ChEBI" id="CHEBI:18420"/>
    </cofactor>
</comment>
<dbReference type="PANTHER" id="PTHR12320:SF1">
    <property type="entry name" value="PROTEIN PHOSPHATASE PTC7 HOMOLOG"/>
    <property type="match status" value="1"/>
</dbReference>
<comment type="similarity">
    <text evidence="2 4">Belongs to the PP2C family.</text>
</comment>
<accession>A0A238BN04</accession>
<keyword evidence="4" id="KW-0378">Hydrolase</keyword>
<dbReference type="PANTHER" id="PTHR12320">
    <property type="entry name" value="PROTEIN PHOSPHATASE 2C"/>
    <property type="match status" value="1"/>
</dbReference>
<sequence>MIRTKLLSRYSTLAVRALVTASAAERCFTSGRCFHSHCAADLPTASVHHQNVKDVHASCCGFPKHLKNGPSTVLDQGVFGDDACFIARFENTYVVGVADGVGGWRNYGIDPSEFSSPRAYEALSRPPRPTGSSTACVLIVHQDTLYSANLGDSGYLVIRNGEIVYRSHEQTHYFNAPYQLSLPPADEGNNGFLGDSPEKAESASLDLMSGDIIVLATDGLWDNVTEDEIVKQLSGLKPGDVQKACNSLALTARRLAFDTQHLSPFAVKASQHGIDAPGGKPDDITLILLLVA</sequence>
<dbReference type="OrthoDB" id="60843at2759"/>
<dbReference type="Proteomes" id="UP000242913">
    <property type="component" value="Unassembled WGS sequence"/>
</dbReference>
<dbReference type="AlphaFoldDB" id="A0A238BN04"/>
<keyword evidence="3 4" id="KW-0904">Protein phosphatase</keyword>
<dbReference type="InterPro" id="IPR036457">
    <property type="entry name" value="PPM-type-like_dom_sf"/>
</dbReference>
<evidence type="ECO:0000256" key="2">
    <source>
        <dbReference type="ARBA" id="ARBA00006702"/>
    </source>
</evidence>
<reference evidence="6 7" key="1">
    <citation type="submission" date="2015-12" db="EMBL/GenBank/DDBJ databases">
        <title>Draft genome of the nematode, Onchocerca flexuosa.</title>
        <authorList>
            <person name="Mitreva M."/>
        </authorList>
    </citation>
    <scope>NUCLEOTIDE SEQUENCE [LARGE SCALE GENOMIC DNA]</scope>
    <source>
        <strain evidence="6">Red Deer</strain>
    </source>
</reference>
<keyword evidence="4" id="KW-0464">Manganese</keyword>
<dbReference type="GO" id="GO:0004722">
    <property type="term" value="F:protein serine/threonine phosphatase activity"/>
    <property type="evidence" value="ECO:0007669"/>
    <property type="project" value="UniProtKB-EC"/>
</dbReference>
<dbReference type="PROSITE" id="PS51746">
    <property type="entry name" value="PPM_2"/>
    <property type="match status" value="1"/>
</dbReference>
<keyword evidence="4" id="KW-0460">Magnesium</keyword>
<evidence type="ECO:0000313" key="6">
    <source>
        <dbReference type="EMBL" id="OZC06005.1"/>
    </source>
</evidence>
<dbReference type="SUPFAM" id="SSF81606">
    <property type="entry name" value="PP2C-like"/>
    <property type="match status" value="1"/>
</dbReference>